<feature type="transmembrane region" description="Helical" evidence="1">
    <location>
        <begin position="147"/>
        <end position="167"/>
    </location>
</feature>
<feature type="transmembrane region" description="Helical" evidence="1">
    <location>
        <begin position="188"/>
        <end position="211"/>
    </location>
</feature>
<accession>A0AA51NA65</accession>
<feature type="transmembrane region" description="Helical" evidence="1">
    <location>
        <begin position="62"/>
        <end position="79"/>
    </location>
</feature>
<reference evidence="2 3" key="1">
    <citation type="submission" date="2023-08" db="EMBL/GenBank/DDBJ databases">
        <title>Comparative genomics and taxonomic characterization of three novel marine species of genus Marivirga.</title>
        <authorList>
            <person name="Muhammad N."/>
            <person name="Kim S.-G."/>
        </authorList>
    </citation>
    <scope>NUCLEOTIDE SEQUENCE [LARGE SCALE GENOMIC DNA]</scope>
    <source>
        <strain evidence="2 3">BDSF4-3</strain>
    </source>
</reference>
<evidence type="ECO:0000256" key="1">
    <source>
        <dbReference type="SAM" id="Phobius"/>
    </source>
</evidence>
<dbReference type="Proteomes" id="UP001230496">
    <property type="component" value="Chromosome"/>
</dbReference>
<keyword evidence="3" id="KW-1185">Reference proteome</keyword>
<dbReference type="RefSeq" id="WP_308349146.1">
    <property type="nucleotide sequence ID" value="NZ_CP129971.1"/>
</dbReference>
<dbReference type="EMBL" id="CP129971">
    <property type="protein sequence ID" value="WMN11632.1"/>
    <property type="molecule type" value="Genomic_DNA"/>
</dbReference>
<organism evidence="2 3">
    <name type="scientific">Marivirga salinarum</name>
    <dbReference type="NCBI Taxonomy" id="3059078"/>
    <lineage>
        <taxon>Bacteria</taxon>
        <taxon>Pseudomonadati</taxon>
        <taxon>Bacteroidota</taxon>
        <taxon>Cytophagia</taxon>
        <taxon>Cytophagales</taxon>
        <taxon>Marivirgaceae</taxon>
        <taxon>Marivirga</taxon>
    </lineage>
</organism>
<keyword evidence="1" id="KW-0472">Membrane</keyword>
<feature type="transmembrane region" description="Helical" evidence="1">
    <location>
        <begin position="217"/>
        <end position="237"/>
    </location>
</feature>
<protein>
    <submittedName>
        <fullName evidence="2">Uncharacterized protein</fullName>
    </submittedName>
</protein>
<keyword evidence="1" id="KW-1133">Transmembrane helix</keyword>
<evidence type="ECO:0000313" key="3">
    <source>
        <dbReference type="Proteomes" id="UP001230496"/>
    </source>
</evidence>
<proteinExistence type="predicted"/>
<keyword evidence="1" id="KW-0812">Transmembrane</keyword>
<dbReference type="KEGG" id="msaa:QYS49_39080"/>
<gene>
    <name evidence="2" type="ORF">QYS49_39080</name>
</gene>
<feature type="transmembrane region" description="Helical" evidence="1">
    <location>
        <begin position="85"/>
        <end position="107"/>
    </location>
</feature>
<dbReference type="AlphaFoldDB" id="A0AA51NA65"/>
<feature type="transmembrane region" description="Helical" evidence="1">
    <location>
        <begin position="249"/>
        <end position="270"/>
    </location>
</feature>
<name>A0AA51NA65_9BACT</name>
<feature type="transmembrane region" description="Helical" evidence="1">
    <location>
        <begin position="119"/>
        <end position="141"/>
    </location>
</feature>
<evidence type="ECO:0000313" key="2">
    <source>
        <dbReference type="EMBL" id="WMN11632.1"/>
    </source>
</evidence>
<sequence length="281" mass="33451">MAWIIAIITFIGLSIVLFNQYKYAEYLYPIFPIFFSFRLADFKRKEFLKICYGDRKFYLIRFLENLLLSIPFLICLIIYQHYEIAISLFLVVTGFVFTQWRSGFHFIIPTPFQKYPFEFVVGFRKTFLMIAIIFALTIIAIKVDNFYLGLFSIILGFLTSMSYYSFIEDPFYVWSHIEKPRGFLLKKIQHILIFNSLLYLPQTIALSFFFYENIYQILILYGIGNFFLVYIVFIKYAAFPNKIGLKESIILAVTIYFPPLIFITLPYFYFQSLRSLSKVLK</sequence>